<evidence type="ECO:0000313" key="2">
    <source>
        <dbReference type="Proteomes" id="UP000664132"/>
    </source>
</evidence>
<gene>
    <name evidence="1" type="ORF">IFR04_002430</name>
</gene>
<reference evidence="1" key="1">
    <citation type="submission" date="2021-02" db="EMBL/GenBank/DDBJ databases">
        <title>Genome sequence Cadophora malorum strain M34.</title>
        <authorList>
            <person name="Stefanovic E."/>
            <person name="Vu D."/>
            <person name="Scully C."/>
            <person name="Dijksterhuis J."/>
            <person name="Roader J."/>
            <person name="Houbraken J."/>
        </authorList>
    </citation>
    <scope>NUCLEOTIDE SEQUENCE</scope>
    <source>
        <strain evidence="1">M34</strain>
    </source>
</reference>
<dbReference type="AlphaFoldDB" id="A0A8H8BUP3"/>
<accession>A0A8H8BUP3</accession>
<dbReference type="OrthoDB" id="2772415at2759"/>
<protein>
    <submittedName>
        <fullName evidence="1">Uncharacterized protein</fullName>
    </submittedName>
</protein>
<dbReference type="EMBL" id="JAFJYH010000021">
    <property type="protein sequence ID" value="KAG4424374.1"/>
    <property type="molecule type" value="Genomic_DNA"/>
</dbReference>
<keyword evidence="2" id="KW-1185">Reference proteome</keyword>
<sequence length="125" mass="13992">MTTPIYLVSADSVSQRARAVTAKVIKALEKEYDLVHVANCENTGIMTVKDVLKSLIVSPRLLVVSGTCFDEETEEIREIAYRTVPGCRLISIPNDLKELDREGGDKELVEYLQEQIENSGIPVRR</sequence>
<dbReference type="Proteomes" id="UP000664132">
    <property type="component" value="Unassembled WGS sequence"/>
</dbReference>
<evidence type="ECO:0000313" key="1">
    <source>
        <dbReference type="EMBL" id="KAG4424374.1"/>
    </source>
</evidence>
<proteinExistence type="predicted"/>
<comment type="caution">
    <text evidence="1">The sequence shown here is derived from an EMBL/GenBank/DDBJ whole genome shotgun (WGS) entry which is preliminary data.</text>
</comment>
<organism evidence="1 2">
    <name type="scientific">Cadophora malorum</name>
    <dbReference type="NCBI Taxonomy" id="108018"/>
    <lineage>
        <taxon>Eukaryota</taxon>
        <taxon>Fungi</taxon>
        <taxon>Dikarya</taxon>
        <taxon>Ascomycota</taxon>
        <taxon>Pezizomycotina</taxon>
        <taxon>Leotiomycetes</taxon>
        <taxon>Helotiales</taxon>
        <taxon>Ploettnerulaceae</taxon>
        <taxon>Cadophora</taxon>
    </lineage>
</organism>
<name>A0A8H8BUP3_9HELO</name>